<evidence type="ECO:0000256" key="2">
    <source>
        <dbReference type="ARBA" id="ARBA00005120"/>
    </source>
</evidence>
<dbReference type="OrthoDB" id="9782828at2"/>
<sequence length="302" mass="31746">MSNTPIRFEGTFTAIVTPFKDDAGKSIDWDGYDKLVAAQLDAKVEGIVPCGTTGESPALDHEEQLELIRRTVKLAKGKAIVLAGTGSNSTRAAIQLSQAAERAGADAVMVVVPYYNKPTQEGLVEHFVAVAASVKVPVVVYNVPGRTSVDLSAASLAKICERSPNVVATKEATGNVLRAQEIVRTIGDRISVLCGDDALTLPMIAVGARGVISVSSNVYPAEVTRATRLALDGKFEEARRAHLALCAVHEVMFVEANPGPAKAALAHRGLIGEVVRGPLAPVSAASRAKVIEVLAAYEARKS</sequence>
<feature type="active site" description="Schiff-base intermediate with substrate" evidence="12 14">
    <location>
        <position position="170"/>
    </location>
</feature>
<proteinExistence type="inferred from homology"/>
<dbReference type="InterPro" id="IPR013785">
    <property type="entry name" value="Aldolase_TIM"/>
</dbReference>
<evidence type="ECO:0000313" key="17">
    <source>
        <dbReference type="Proteomes" id="UP000064967"/>
    </source>
</evidence>
<dbReference type="GO" id="GO:0009089">
    <property type="term" value="P:lysine biosynthetic process via diaminopimelate"/>
    <property type="evidence" value="ECO:0007669"/>
    <property type="project" value="UniProtKB-UniRule"/>
</dbReference>
<dbReference type="PATRIC" id="fig|1391654.3.peg.2722"/>
<evidence type="ECO:0000256" key="14">
    <source>
        <dbReference type="PIRSR" id="PIRSR001365-1"/>
    </source>
</evidence>
<evidence type="ECO:0000256" key="11">
    <source>
        <dbReference type="ARBA" id="ARBA00047836"/>
    </source>
</evidence>
<dbReference type="InterPro" id="IPR002220">
    <property type="entry name" value="DapA-like"/>
</dbReference>
<comment type="subcellular location">
    <subcellularLocation>
        <location evidence="12">Cytoplasm</location>
    </subcellularLocation>
</comment>
<evidence type="ECO:0000256" key="7">
    <source>
        <dbReference type="ARBA" id="ARBA00022915"/>
    </source>
</evidence>
<keyword evidence="9 12" id="KW-0456">Lyase</keyword>
<dbReference type="EC" id="4.3.3.7" evidence="4 12"/>
<dbReference type="UniPathway" id="UPA00034">
    <property type="reaction ID" value="UER00017"/>
</dbReference>
<feature type="active site" description="Proton donor/acceptor" evidence="12 14">
    <location>
        <position position="141"/>
    </location>
</feature>
<comment type="subunit">
    <text evidence="12">Homotetramer; dimer of dimers.</text>
</comment>
<keyword evidence="6 12" id="KW-0028">Amino-acid biosynthesis</keyword>
<dbReference type="KEGG" id="llu:AKJ09_02687"/>
<keyword evidence="5 12" id="KW-0963">Cytoplasm</keyword>
<comment type="pathway">
    <text evidence="2 12">Amino-acid biosynthesis; L-lysine biosynthesis via DAP pathway; (S)-tetrahydrodipicolinate from L-aspartate: step 3/4.</text>
</comment>
<comment type="catalytic activity">
    <reaction evidence="11 12">
        <text>L-aspartate 4-semialdehyde + pyruvate = (2S,4S)-4-hydroxy-2,3,4,5-tetrahydrodipicolinate + H2O + H(+)</text>
        <dbReference type="Rhea" id="RHEA:34171"/>
        <dbReference type="ChEBI" id="CHEBI:15361"/>
        <dbReference type="ChEBI" id="CHEBI:15377"/>
        <dbReference type="ChEBI" id="CHEBI:15378"/>
        <dbReference type="ChEBI" id="CHEBI:67139"/>
        <dbReference type="ChEBI" id="CHEBI:537519"/>
        <dbReference type="EC" id="4.3.3.7"/>
    </reaction>
</comment>
<evidence type="ECO:0000256" key="6">
    <source>
        <dbReference type="ARBA" id="ARBA00022605"/>
    </source>
</evidence>
<dbReference type="GO" id="GO:0005829">
    <property type="term" value="C:cytosol"/>
    <property type="evidence" value="ECO:0007669"/>
    <property type="project" value="TreeGrafter"/>
</dbReference>
<reference evidence="16 17" key="1">
    <citation type="submission" date="2015-08" db="EMBL/GenBank/DDBJ databases">
        <authorList>
            <person name="Babu N.S."/>
            <person name="Beckwith C.J."/>
            <person name="Beseler K.G."/>
            <person name="Brison A."/>
            <person name="Carone J.V."/>
            <person name="Caskin T.P."/>
            <person name="Diamond M."/>
            <person name="Durham M.E."/>
            <person name="Foxe J.M."/>
            <person name="Go M."/>
            <person name="Henderson B.A."/>
            <person name="Jones I.B."/>
            <person name="McGettigan J.A."/>
            <person name="Micheletti S.J."/>
            <person name="Nasrallah M.E."/>
            <person name="Ortiz D."/>
            <person name="Piller C.R."/>
            <person name="Privatt S.R."/>
            <person name="Schneider S.L."/>
            <person name="Sharp S."/>
            <person name="Smith T.C."/>
            <person name="Stanton J.D."/>
            <person name="Ullery H.E."/>
            <person name="Wilson R.J."/>
            <person name="Serrano M.G."/>
            <person name="Buck G."/>
            <person name="Lee V."/>
            <person name="Wang Y."/>
            <person name="Carvalho R."/>
            <person name="Voegtly L."/>
            <person name="Shi R."/>
            <person name="Duckworth R."/>
            <person name="Johnson A."/>
            <person name="Loviza R."/>
            <person name="Walstead R."/>
            <person name="Shah Z."/>
            <person name="Kiflezghi M."/>
            <person name="Wade K."/>
            <person name="Ball S.L."/>
            <person name="Bradley K.W."/>
            <person name="Asai D.J."/>
            <person name="Bowman C.A."/>
            <person name="Russell D.A."/>
            <person name="Pope W.H."/>
            <person name="Jacobs-Sera D."/>
            <person name="Hendrix R.W."/>
            <person name="Hatfull G.F."/>
        </authorList>
    </citation>
    <scope>NUCLEOTIDE SEQUENCE [LARGE SCALE GENOMIC DNA]</scope>
    <source>
        <strain evidence="16 17">DSM 27648</strain>
    </source>
</reference>
<feature type="site" description="Part of a proton relay during catalysis" evidence="12">
    <location>
        <position position="52"/>
    </location>
</feature>
<evidence type="ECO:0000256" key="1">
    <source>
        <dbReference type="ARBA" id="ARBA00003294"/>
    </source>
</evidence>
<dbReference type="STRING" id="1391654.AKJ09_02687"/>
<evidence type="ECO:0000256" key="8">
    <source>
        <dbReference type="ARBA" id="ARBA00023154"/>
    </source>
</evidence>
<organism evidence="16 17">
    <name type="scientific">Labilithrix luteola</name>
    <dbReference type="NCBI Taxonomy" id="1391654"/>
    <lineage>
        <taxon>Bacteria</taxon>
        <taxon>Pseudomonadati</taxon>
        <taxon>Myxococcota</taxon>
        <taxon>Polyangia</taxon>
        <taxon>Polyangiales</taxon>
        <taxon>Labilitrichaceae</taxon>
        <taxon>Labilithrix</taxon>
    </lineage>
</organism>
<dbReference type="PRINTS" id="PR00146">
    <property type="entry name" value="DHPICSNTHASE"/>
</dbReference>
<evidence type="ECO:0000256" key="3">
    <source>
        <dbReference type="ARBA" id="ARBA00007592"/>
    </source>
</evidence>
<comment type="similarity">
    <text evidence="3 12 13">Belongs to the DapA family.</text>
</comment>
<evidence type="ECO:0000256" key="13">
    <source>
        <dbReference type="PIRNR" id="PIRNR001365"/>
    </source>
</evidence>
<accession>A0A0K1PR65</accession>
<dbReference type="InterPro" id="IPR020624">
    <property type="entry name" value="Schiff_base-form_aldolases_CS"/>
</dbReference>
<dbReference type="Pfam" id="PF00701">
    <property type="entry name" value="DHDPS"/>
    <property type="match status" value="1"/>
</dbReference>
<feature type="binding site" evidence="12 15">
    <location>
        <position position="53"/>
    </location>
    <ligand>
        <name>pyruvate</name>
        <dbReference type="ChEBI" id="CHEBI:15361"/>
    </ligand>
</feature>
<evidence type="ECO:0000256" key="9">
    <source>
        <dbReference type="ARBA" id="ARBA00023239"/>
    </source>
</evidence>
<dbReference type="PANTHER" id="PTHR12128:SF66">
    <property type="entry name" value="4-HYDROXY-2-OXOGLUTARATE ALDOLASE, MITOCHONDRIAL"/>
    <property type="match status" value="1"/>
</dbReference>
<gene>
    <name evidence="12" type="primary">dapA</name>
    <name evidence="16" type="ORF">AKJ09_02687</name>
</gene>
<dbReference type="PROSITE" id="PS00665">
    <property type="entry name" value="DHDPS_1"/>
    <property type="match status" value="1"/>
</dbReference>
<comment type="caution">
    <text evidence="12">Was originally thought to be a dihydrodipicolinate synthase (DHDPS), catalyzing the condensation of (S)-aspartate-beta-semialdehyde [(S)-ASA] and pyruvate to dihydrodipicolinate (DHDP). However, it was shown in E.coli that the product of the enzymatic reaction is not dihydrodipicolinate but in fact (4S)-4-hydroxy-2,3,4,5-tetrahydro-(2S)-dipicolinic acid (HTPA), and that the consecutive dehydration reaction leading to DHDP is not spontaneous but catalyzed by DapB.</text>
</comment>
<dbReference type="SUPFAM" id="SSF51569">
    <property type="entry name" value="Aldolase"/>
    <property type="match status" value="1"/>
</dbReference>
<keyword evidence="8 12" id="KW-0457">Lysine biosynthesis</keyword>
<dbReference type="InterPro" id="IPR005263">
    <property type="entry name" value="DapA"/>
</dbReference>
<dbReference type="SMART" id="SM01130">
    <property type="entry name" value="DHDPS"/>
    <property type="match status" value="1"/>
</dbReference>
<dbReference type="Proteomes" id="UP000064967">
    <property type="component" value="Chromosome"/>
</dbReference>
<evidence type="ECO:0000256" key="4">
    <source>
        <dbReference type="ARBA" id="ARBA00012086"/>
    </source>
</evidence>
<feature type="binding site" evidence="12 15">
    <location>
        <position position="212"/>
    </location>
    <ligand>
        <name>pyruvate</name>
        <dbReference type="ChEBI" id="CHEBI:15361"/>
    </ligand>
</feature>
<dbReference type="AlphaFoldDB" id="A0A0K1PR65"/>
<name>A0A0K1PR65_9BACT</name>
<protein>
    <recommendedName>
        <fullName evidence="4 12">4-hydroxy-tetrahydrodipicolinate synthase</fullName>
        <shortName evidence="12">HTPA synthase</shortName>
        <ecNumber evidence="4 12">4.3.3.7</ecNumber>
    </recommendedName>
</protein>
<keyword evidence="17" id="KW-1185">Reference proteome</keyword>
<evidence type="ECO:0000313" key="16">
    <source>
        <dbReference type="EMBL" id="AKU96023.1"/>
    </source>
</evidence>
<evidence type="ECO:0000256" key="12">
    <source>
        <dbReference type="HAMAP-Rule" id="MF_00418"/>
    </source>
</evidence>
<evidence type="ECO:0000256" key="10">
    <source>
        <dbReference type="ARBA" id="ARBA00023270"/>
    </source>
</evidence>
<dbReference type="Gene3D" id="3.20.20.70">
    <property type="entry name" value="Aldolase class I"/>
    <property type="match status" value="1"/>
</dbReference>
<evidence type="ECO:0000256" key="5">
    <source>
        <dbReference type="ARBA" id="ARBA00022490"/>
    </source>
</evidence>
<dbReference type="EMBL" id="CP012333">
    <property type="protein sequence ID" value="AKU96023.1"/>
    <property type="molecule type" value="Genomic_DNA"/>
</dbReference>
<dbReference type="GO" id="GO:0008840">
    <property type="term" value="F:4-hydroxy-tetrahydrodipicolinate synthase activity"/>
    <property type="evidence" value="ECO:0007669"/>
    <property type="project" value="UniProtKB-UniRule"/>
</dbReference>
<comment type="function">
    <text evidence="1 12">Catalyzes the condensation of (S)-aspartate-beta-semialdehyde [(S)-ASA] and pyruvate to 4-hydroxy-tetrahydrodipicolinate (HTPA).</text>
</comment>
<dbReference type="PANTHER" id="PTHR12128">
    <property type="entry name" value="DIHYDRODIPICOLINATE SYNTHASE"/>
    <property type="match status" value="1"/>
</dbReference>
<dbReference type="HAMAP" id="MF_00418">
    <property type="entry name" value="DapA"/>
    <property type="match status" value="1"/>
</dbReference>
<dbReference type="RefSeq" id="WP_146647376.1">
    <property type="nucleotide sequence ID" value="NZ_CP012333.1"/>
</dbReference>
<dbReference type="CDD" id="cd00950">
    <property type="entry name" value="DHDPS"/>
    <property type="match status" value="1"/>
</dbReference>
<evidence type="ECO:0000256" key="15">
    <source>
        <dbReference type="PIRSR" id="PIRSR001365-2"/>
    </source>
</evidence>
<keyword evidence="10 12" id="KW-0704">Schiff base</keyword>
<feature type="site" description="Part of a proton relay during catalysis" evidence="12">
    <location>
        <position position="115"/>
    </location>
</feature>
<keyword evidence="7 12" id="KW-0220">Diaminopimelate biosynthesis</keyword>
<dbReference type="PIRSF" id="PIRSF001365">
    <property type="entry name" value="DHDPS"/>
    <property type="match status" value="1"/>
</dbReference>
<dbReference type="NCBIfam" id="TIGR00674">
    <property type="entry name" value="dapA"/>
    <property type="match status" value="1"/>
</dbReference>
<dbReference type="GO" id="GO:0019877">
    <property type="term" value="P:diaminopimelate biosynthetic process"/>
    <property type="evidence" value="ECO:0007669"/>
    <property type="project" value="UniProtKB-UniRule"/>
</dbReference>